<dbReference type="OrthoDB" id="2536004at2"/>
<dbReference type="InterPro" id="IPR013096">
    <property type="entry name" value="Cupin_2"/>
</dbReference>
<dbReference type="CDD" id="cd06124">
    <property type="entry name" value="cupin_NimR-like_N"/>
    <property type="match status" value="1"/>
</dbReference>
<dbReference type="GO" id="GO:0043565">
    <property type="term" value="F:sequence-specific DNA binding"/>
    <property type="evidence" value="ECO:0007669"/>
    <property type="project" value="InterPro"/>
</dbReference>
<dbReference type="PROSITE" id="PS00041">
    <property type="entry name" value="HTH_ARAC_FAMILY_1"/>
    <property type="match status" value="1"/>
</dbReference>
<dbReference type="Gene3D" id="1.10.10.60">
    <property type="entry name" value="Homeodomain-like"/>
    <property type="match status" value="2"/>
</dbReference>
<dbReference type="InterPro" id="IPR018060">
    <property type="entry name" value="HTH_AraC"/>
</dbReference>
<dbReference type="PROSITE" id="PS01124">
    <property type="entry name" value="HTH_ARAC_FAMILY_2"/>
    <property type="match status" value="1"/>
</dbReference>
<evidence type="ECO:0000259" key="5">
    <source>
        <dbReference type="PROSITE" id="PS01124"/>
    </source>
</evidence>
<accession>A0A4Q7NGD9</accession>
<dbReference type="Gene3D" id="2.60.120.10">
    <property type="entry name" value="Jelly Rolls"/>
    <property type="match status" value="1"/>
</dbReference>
<keyword evidence="3" id="KW-0238">DNA-binding</keyword>
<evidence type="ECO:0000256" key="4">
    <source>
        <dbReference type="ARBA" id="ARBA00023163"/>
    </source>
</evidence>
<keyword evidence="2" id="KW-0805">Transcription regulation</keyword>
<sequence length="255" mass="27968">MISHAAGSAYDSTATPVTGVAVDYPAGHVIPPHSHPRSQLVYAIEGVLAVETAAGRWVVPPTRAVWLQAGVEHTIRARGAVRMRSLFVNVDAIEGLPGTDCVIDVPPLLRELILAATLVPPGYRADSRDGRLMRFLLDELRALPVLPFHLPWPDDARIERVCRALTEDPAAAGTADQWAARLAMSPKTFHRHFLRSTGVTFGRWRQQARLLLALEALAQGLPVVRVAFEHGYDSQSAFTAAFRRQFGVPPTAFYR</sequence>
<dbReference type="PANTHER" id="PTHR11019:SF159">
    <property type="entry name" value="TRANSCRIPTIONAL REGULATOR-RELATED"/>
    <property type="match status" value="1"/>
</dbReference>
<proteinExistence type="predicted"/>
<dbReference type="InterPro" id="IPR014710">
    <property type="entry name" value="RmlC-like_jellyroll"/>
</dbReference>
<dbReference type="Pfam" id="PF07883">
    <property type="entry name" value="Cupin_2"/>
    <property type="match status" value="1"/>
</dbReference>
<dbReference type="PRINTS" id="PR00032">
    <property type="entry name" value="HTHARAC"/>
</dbReference>
<dbReference type="EMBL" id="SGXC01000001">
    <property type="protein sequence ID" value="RZS84011.1"/>
    <property type="molecule type" value="Genomic_DNA"/>
</dbReference>
<dbReference type="SMART" id="SM00342">
    <property type="entry name" value="HTH_ARAC"/>
    <property type="match status" value="1"/>
</dbReference>
<dbReference type="PANTHER" id="PTHR11019">
    <property type="entry name" value="HTH-TYPE TRANSCRIPTIONAL REGULATOR NIMR"/>
    <property type="match status" value="1"/>
</dbReference>
<evidence type="ECO:0000313" key="7">
    <source>
        <dbReference type="Proteomes" id="UP000292445"/>
    </source>
</evidence>
<evidence type="ECO:0000313" key="6">
    <source>
        <dbReference type="EMBL" id="RZS84011.1"/>
    </source>
</evidence>
<feature type="domain" description="HTH araC/xylS-type" evidence="5">
    <location>
        <begin position="159"/>
        <end position="255"/>
    </location>
</feature>
<dbReference type="Proteomes" id="UP000292445">
    <property type="component" value="Unassembled WGS sequence"/>
</dbReference>
<keyword evidence="4" id="KW-0804">Transcription</keyword>
<dbReference type="Pfam" id="PF12833">
    <property type="entry name" value="HTH_18"/>
    <property type="match status" value="1"/>
</dbReference>
<organism evidence="6 7">
    <name type="scientific">Pigmentiphaga kullae</name>
    <dbReference type="NCBI Taxonomy" id="151784"/>
    <lineage>
        <taxon>Bacteria</taxon>
        <taxon>Pseudomonadati</taxon>
        <taxon>Pseudomonadota</taxon>
        <taxon>Betaproteobacteria</taxon>
        <taxon>Burkholderiales</taxon>
        <taxon>Alcaligenaceae</taxon>
        <taxon>Pigmentiphaga</taxon>
    </lineage>
</organism>
<dbReference type="SUPFAM" id="SSF46689">
    <property type="entry name" value="Homeodomain-like"/>
    <property type="match status" value="1"/>
</dbReference>
<evidence type="ECO:0000256" key="3">
    <source>
        <dbReference type="ARBA" id="ARBA00023125"/>
    </source>
</evidence>
<gene>
    <name evidence="6" type="ORF">EV675_0013</name>
</gene>
<dbReference type="AlphaFoldDB" id="A0A4Q7NGD9"/>
<reference evidence="6 7" key="1">
    <citation type="submission" date="2019-02" db="EMBL/GenBank/DDBJ databases">
        <title>Genomic Encyclopedia of Type Strains, Phase IV (KMG-IV): sequencing the most valuable type-strain genomes for metagenomic binning, comparative biology and taxonomic classification.</title>
        <authorList>
            <person name="Goeker M."/>
        </authorList>
    </citation>
    <scope>NUCLEOTIDE SEQUENCE [LARGE SCALE GENOMIC DNA]</scope>
    <source>
        <strain evidence="6 7">K24</strain>
    </source>
</reference>
<evidence type="ECO:0000256" key="2">
    <source>
        <dbReference type="ARBA" id="ARBA00023015"/>
    </source>
</evidence>
<protein>
    <submittedName>
        <fullName evidence="6">AraC family transcriptional regulator</fullName>
    </submittedName>
</protein>
<dbReference type="InterPro" id="IPR011051">
    <property type="entry name" value="RmlC_Cupin_sf"/>
</dbReference>
<dbReference type="FunFam" id="1.10.10.60:FF:000132">
    <property type="entry name" value="AraC family transcriptional regulator"/>
    <property type="match status" value="1"/>
</dbReference>
<dbReference type="InterPro" id="IPR020449">
    <property type="entry name" value="Tscrpt_reg_AraC-type_HTH"/>
</dbReference>
<dbReference type="RefSeq" id="WP_130355412.1">
    <property type="nucleotide sequence ID" value="NZ_SGXC01000001.1"/>
</dbReference>
<dbReference type="InterPro" id="IPR018062">
    <property type="entry name" value="HTH_AraC-typ_CS"/>
</dbReference>
<name>A0A4Q7NGD9_9BURK</name>
<evidence type="ECO:0000256" key="1">
    <source>
        <dbReference type="ARBA" id="ARBA00022491"/>
    </source>
</evidence>
<comment type="caution">
    <text evidence="6">The sequence shown here is derived from an EMBL/GenBank/DDBJ whole genome shotgun (WGS) entry which is preliminary data.</text>
</comment>
<dbReference type="InterPro" id="IPR009057">
    <property type="entry name" value="Homeodomain-like_sf"/>
</dbReference>
<keyword evidence="1" id="KW-0678">Repressor</keyword>
<dbReference type="GO" id="GO:0003700">
    <property type="term" value="F:DNA-binding transcription factor activity"/>
    <property type="evidence" value="ECO:0007669"/>
    <property type="project" value="InterPro"/>
</dbReference>
<keyword evidence="7" id="KW-1185">Reference proteome</keyword>
<dbReference type="SUPFAM" id="SSF51182">
    <property type="entry name" value="RmlC-like cupins"/>
    <property type="match status" value="1"/>
</dbReference>